<comment type="caution">
    <text evidence="2">The sequence shown here is derived from an EMBL/GenBank/DDBJ whole genome shotgun (WGS) entry which is preliminary data.</text>
</comment>
<evidence type="ECO:0000313" key="3">
    <source>
        <dbReference type="Proteomes" id="UP000019335"/>
    </source>
</evidence>
<keyword evidence="1" id="KW-1133">Transmembrane helix</keyword>
<dbReference type="EMBL" id="AZIL01000115">
    <property type="protein sequence ID" value="EWM29866.1"/>
    <property type="molecule type" value="Genomic_DNA"/>
</dbReference>
<feature type="transmembrane region" description="Helical" evidence="1">
    <location>
        <begin position="12"/>
        <end position="30"/>
    </location>
</feature>
<evidence type="ECO:0000256" key="1">
    <source>
        <dbReference type="SAM" id="Phobius"/>
    </source>
</evidence>
<gene>
    <name evidence="2" type="ORF">Naga_100106g1</name>
</gene>
<dbReference type="AlphaFoldDB" id="W7UAP9"/>
<keyword evidence="1" id="KW-0812">Transmembrane</keyword>
<accession>W7UAP9</accession>
<keyword evidence="1" id="KW-0472">Membrane</keyword>
<organism evidence="2 3">
    <name type="scientific">Nannochloropsis gaditana</name>
    <dbReference type="NCBI Taxonomy" id="72520"/>
    <lineage>
        <taxon>Eukaryota</taxon>
        <taxon>Sar</taxon>
        <taxon>Stramenopiles</taxon>
        <taxon>Ochrophyta</taxon>
        <taxon>Eustigmatophyceae</taxon>
        <taxon>Eustigmatales</taxon>
        <taxon>Monodopsidaceae</taxon>
        <taxon>Nannochloropsis</taxon>
    </lineage>
</organism>
<keyword evidence="3" id="KW-1185">Reference proteome</keyword>
<name>W7UAP9_9STRA</name>
<evidence type="ECO:0000313" key="2">
    <source>
        <dbReference type="EMBL" id="EWM29866.1"/>
    </source>
</evidence>
<protein>
    <submittedName>
        <fullName evidence="2">Uncharacterized protein</fullName>
    </submittedName>
</protein>
<reference evidence="2 3" key="1">
    <citation type="journal article" date="2014" name="Mol. Plant">
        <title>Chromosome Scale Genome Assembly and Transcriptome Profiling of Nannochloropsis gaditana in Nitrogen Depletion.</title>
        <authorList>
            <person name="Corteggiani Carpinelli E."/>
            <person name="Telatin A."/>
            <person name="Vitulo N."/>
            <person name="Forcato C."/>
            <person name="D'Angelo M."/>
            <person name="Schiavon R."/>
            <person name="Vezzi A."/>
            <person name="Giacometti G.M."/>
            <person name="Morosinotto T."/>
            <person name="Valle G."/>
        </authorList>
    </citation>
    <scope>NUCLEOTIDE SEQUENCE [LARGE SCALE GENOMIC DNA]</scope>
    <source>
        <strain evidence="2 3">B-31</strain>
    </source>
</reference>
<dbReference type="Proteomes" id="UP000019335">
    <property type="component" value="Chromosome 2"/>
</dbReference>
<sequence>MGLVVTARQDRAFSHFLCPLLSLALAVHIVDQRSSFPFNLPPSLRKVPLNSLRPSSLPNSLPPSLPLVPLQERTMPVFPQFLAPQVHHLIHFVKLESGAAQAQGTEKWGTSKLQTSDDFLHA</sequence>
<proteinExistence type="predicted"/>